<dbReference type="OrthoDB" id="10667021at2759"/>
<dbReference type="EMBL" id="OUUW01000154">
    <property type="protein sequence ID" value="SPP90112.1"/>
    <property type="molecule type" value="Genomic_DNA"/>
</dbReference>
<evidence type="ECO:0000256" key="1">
    <source>
        <dbReference type="SAM" id="MobiDB-lite"/>
    </source>
</evidence>
<reference evidence="3" key="1">
    <citation type="submission" date="2018-01" db="EMBL/GenBank/DDBJ databases">
        <authorList>
            <person name="Alioto T."/>
            <person name="Alioto T."/>
        </authorList>
    </citation>
    <scope>NUCLEOTIDE SEQUENCE [LARGE SCALE GENOMIC DNA]</scope>
</reference>
<feature type="compositionally biased region" description="Basic and acidic residues" evidence="1">
    <location>
        <begin position="158"/>
        <end position="171"/>
    </location>
</feature>
<feature type="region of interest" description="Disordered" evidence="1">
    <location>
        <begin position="95"/>
        <end position="171"/>
    </location>
</feature>
<organism evidence="2 3">
    <name type="scientific">Drosophila guanche</name>
    <name type="common">Fruit fly</name>
    <dbReference type="NCBI Taxonomy" id="7266"/>
    <lineage>
        <taxon>Eukaryota</taxon>
        <taxon>Metazoa</taxon>
        <taxon>Ecdysozoa</taxon>
        <taxon>Arthropoda</taxon>
        <taxon>Hexapoda</taxon>
        <taxon>Insecta</taxon>
        <taxon>Pterygota</taxon>
        <taxon>Neoptera</taxon>
        <taxon>Endopterygota</taxon>
        <taxon>Diptera</taxon>
        <taxon>Brachycera</taxon>
        <taxon>Muscomorpha</taxon>
        <taxon>Ephydroidea</taxon>
        <taxon>Drosophilidae</taxon>
        <taxon>Drosophila</taxon>
        <taxon>Sophophora</taxon>
    </lineage>
</organism>
<protein>
    <submittedName>
        <fullName evidence="2">Uncharacterized protein</fullName>
    </submittedName>
</protein>
<accession>A0A3B0KBM6</accession>
<keyword evidence="3" id="KW-1185">Reference proteome</keyword>
<evidence type="ECO:0000313" key="2">
    <source>
        <dbReference type="EMBL" id="SPP90112.1"/>
    </source>
</evidence>
<feature type="compositionally biased region" description="Basic and acidic residues" evidence="1">
    <location>
        <begin position="95"/>
        <end position="109"/>
    </location>
</feature>
<sequence length="171" mass="19190">MPAKNAEIKVFEMVSSKMSIETFQLKSFDHSKPRKFPQDMIGVPFSDTLESGSQGNHCVRTEHNQCRYSSMYDMLQPLLKPLLNILPTKLVAQKTTEKPKGPVVKKETAGKQSPFDLHKGPTIENQSPLVTYNSSEDTSVGAESLIQKSATTPTPFEMPKDRSLLELHKRQ</sequence>
<feature type="non-terminal residue" evidence="2">
    <location>
        <position position="171"/>
    </location>
</feature>
<gene>
    <name evidence="2" type="ORF">DGUA_6G021161</name>
</gene>
<name>A0A3B0KBM6_DROGU</name>
<feature type="compositionally biased region" description="Polar residues" evidence="1">
    <location>
        <begin position="123"/>
        <end position="138"/>
    </location>
</feature>
<dbReference type="Proteomes" id="UP000268350">
    <property type="component" value="Unassembled WGS sequence"/>
</dbReference>
<evidence type="ECO:0000313" key="3">
    <source>
        <dbReference type="Proteomes" id="UP000268350"/>
    </source>
</evidence>
<proteinExistence type="predicted"/>
<dbReference type="STRING" id="7266.A0A3B0KBM6"/>
<dbReference type="AlphaFoldDB" id="A0A3B0KBM6"/>